<dbReference type="InterPro" id="IPR045584">
    <property type="entry name" value="Pilin-like"/>
</dbReference>
<sequence length="166" mass="18909">MRCSIHGFSLPELLVVIAMISIVSSAFLNSDSPNLFDIWLARQANQQEVDGLLTFIERARSLSVQSGKEVRLCGGEHCDGNWSEQASLRFASSTIERHFFQQNTRIRWQGFPPQRRYILFLPTGLSSYQNGSFYICSENSQAQRLLMNQSGRAYLDDQSYEVSKCL</sequence>
<organism evidence="13 16">
    <name type="scientific">Marinomonas gallaica</name>
    <dbReference type="NCBI Taxonomy" id="1806667"/>
    <lineage>
        <taxon>Bacteria</taxon>
        <taxon>Pseudomonadati</taxon>
        <taxon>Pseudomonadota</taxon>
        <taxon>Gammaproteobacteria</taxon>
        <taxon>Oceanospirillales</taxon>
        <taxon>Oceanospirillaceae</taxon>
        <taxon>Marinomonas</taxon>
    </lineage>
</organism>
<evidence type="ECO:0000256" key="4">
    <source>
        <dbReference type="ARBA" id="ARBA00022481"/>
    </source>
</evidence>
<dbReference type="Proteomes" id="UP000092840">
    <property type="component" value="Unassembled WGS sequence"/>
</dbReference>
<dbReference type="InterPro" id="IPR012902">
    <property type="entry name" value="N_methyl_site"/>
</dbReference>
<keyword evidence="6 11" id="KW-0812">Transmembrane</keyword>
<keyword evidence="5" id="KW-0997">Cell inner membrane</keyword>
<evidence type="ECO:0000313" key="16">
    <source>
        <dbReference type="Proteomes" id="UP000092871"/>
    </source>
</evidence>
<dbReference type="SUPFAM" id="SSF54523">
    <property type="entry name" value="Pili subunits"/>
    <property type="match status" value="1"/>
</dbReference>
<proteinExistence type="inferred from homology"/>
<reference evidence="13 16" key="2">
    <citation type="submission" date="2016-06" db="EMBL/GenBank/DDBJ databases">
        <authorList>
            <person name="Kjaerup R.B."/>
            <person name="Dalgaard T.S."/>
            <person name="Juul-Madsen H.R."/>
        </authorList>
    </citation>
    <scope>NUCLEOTIDE SEQUENCE [LARGE SCALE GENOMIC DNA]</scope>
    <source>
        <strain evidence="13 16">CECT 5115</strain>
    </source>
</reference>
<feature type="transmembrane region" description="Helical" evidence="11">
    <location>
        <begin position="7"/>
        <end position="28"/>
    </location>
</feature>
<evidence type="ECO:0000256" key="1">
    <source>
        <dbReference type="ARBA" id="ARBA00004377"/>
    </source>
</evidence>
<keyword evidence="7 11" id="KW-1133">Transmembrane helix</keyword>
<dbReference type="Proteomes" id="UP000092871">
    <property type="component" value="Unassembled WGS sequence"/>
</dbReference>
<dbReference type="GO" id="GO:0005886">
    <property type="term" value="C:plasma membrane"/>
    <property type="evidence" value="ECO:0007669"/>
    <property type="project" value="UniProtKB-SubCell"/>
</dbReference>
<evidence type="ECO:0000256" key="10">
    <source>
        <dbReference type="ARBA" id="ARBA00030775"/>
    </source>
</evidence>
<dbReference type="EMBL" id="FLRB01000002">
    <property type="protein sequence ID" value="SBT19602.1"/>
    <property type="molecule type" value="Genomic_DNA"/>
</dbReference>
<protein>
    <recommendedName>
        <fullName evidence="2">Type II secretion system protein H</fullName>
    </recommendedName>
    <alternativeName>
        <fullName evidence="10">General secretion pathway protein H</fullName>
    </alternativeName>
</protein>
<keyword evidence="4" id="KW-0488">Methylation</keyword>
<feature type="domain" description="General secretion pathway GspH" evidence="12">
    <location>
        <begin position="49"/>
        <end position="151"/>
    </location>
</feature>
<dbReference type="EMBL" id="FLRA01000011">
    <property type="protein sequence ID" value="SBT17410.1"/>
    <property type="molecule type" value="Genomic_DNA"/>
</dbReference>
<keyword evidence="15" id="KW-1185">Reference proteome</keyword>
<dbReference type="NCBIfam" id="TIGR02532">
    <property type="entry name" value="IV_pilin_GFxxxE"/>
    <property type="match status" value="1"/>
</dbReference>
<dbReference type="PROSITE" id="PS00409">
    <property type="entry name" value="PROKAR_NTER_METHYL"/>
    <property type="match status" value="1"/>
</dbReference>
<comment type="similarity">
    <text evidence="9">Belongs to the GSP H family.</text>
</comment>
<dbReference type="AlphaFoldDB" id="A0A1C3JQU4"/>
<evidence type="ECO:0000313" key="13">
    <source>
        <dbReference type="EMBL" id="SBT17410.1"/>
    </source>
</evidence>
<evidence type="ECO:0000256" key="5">
    <source>
        <dbReference type="ARBA" id="ARBA00022519"/>
    </source>
</evidence>
<dbReference type="GO" id="GO:0015628">
    <property type="term" value="P:protein secretion by the type II secretion system"/>
    <property type="evidence" value="ECO:0007669"/>
    <property type="project" value="InterPro"/>
</dbReference>
<dbReference type="Pfam" id="PF12019">
    <property type="entry name" value="GspH"/>
    <property type="match status" value="1"/>
</dbReference>
<keyword evidence="3" id="KW-1003">Cell membrane</keyword>
<evidence type="ECO:0000259" key="12">
    <source>
        <dbReference type="Pfam" id="PF12019"/>
    </source>
</evidence>
<evidence type="ECO:0000256" key="2">
    <source>
        <dbReference type="ARBA" id="ARBA00021549"/>
    </source>
</evidence>
<dbReference type="Pfam" id="PF07963">
    <property type="entry name" value="N_methyl"/>
    <property type="match status" value="1"/>
</dbReference>
<reference evidence="14 15" key="1">
    <citation type="submission" date="2016-06" db="EMBL/GenBank/DDBJ databases">
        <authorList>
            <person name="Rodrigo-Torres L."/>
            <person name="Arahal D.R."/>
        </authorList>
    </citation>
    <scope>NUCLEOTIDE SEQUENCE [LARGE SCALE GENOMIC DNA]</scope>
    <source>
        <strain evidence="14 15">CECT 5116</strain>
    </source>
</reference>
<gene>
    <name evidence="13" type="ORF">MGA5115_01521</name>
    <name evidence="14" type="ORF">MGA5116_00175</name>
</gene>
<evidence type="ECO:0000256" key="9">
    <source>
        <dbReference type="ARBA" id="ARBA00025772"/>
    </source>
</evidence>
<dbReference type="GO" id="GO:0015627">
    <property type="term" value="C:type II protein secretion system complex"/>
    <property type="evidence" value="ECO:0007669"/>
    <property type="project" value="InterPro"/>
</dbReference>
<keyword evidence="8 11" id="KW-0472">Membrane</keyword>
<evidence type="ECO:0000313" key="14">
    <source>
        <dbReference type="EMBL" id="SBT19602.1"/>
    </source>
</evidence>
<evidence type="ECO:0000256" key="3">
    <source>
        <dbReference type="ARBA" id="ARBA00022475"/>
    </source>
</evidence>
<accession>A0A1C3JQU4</accession>
<dbReference type="Gene3D" id="3.55.40.10">
    <property type="entry name" value="minor pseudopilin epsh domain"/>
    <property type="match status" value="1"/>
</dbReference>
<evidence type="ECO:0000256" key="6">
    <source>
        <dbReference type="ARBA" id="ARBA00022692"/>
    </source>
</evidence>
<evidence type="ECO:0000256" key="11">
    <source>
        <dbReference type="SAM" id="Phobius"/>
    </source>
</evidence>
<evidence type="ECO:0000313" key="15">
    <source>
        <dbReference type="Proteomes" id="UP000092840"/>
    </source>
</evidence>
<evidence type="ECO:0000256" key="8">
    <source>
        <dbReference type="ARBA" id="ARBA00023136"/>
    </source>
</evidence>
<dbReference type="InterPro" id="IPR022346">
    <property type="entry name" value="T2SS_GspH"/>
</dbReference>
<dbReference type="RefSeq" id="WP_067034314.1">
    <property type="nucleotide sequence ID" value="NZ_FLRA01000011.1"/>
</dbReference>
<name>A0A1C3JQU4_9GAMM</name>
<evidence type="ECO:0000256" key="7">
    <source>
        <dbReference type="ARBA" id="ARBA00022989"/>
    </source>
</evidence>
<comment type="subcellular location">
    <subcellularLocation>
        <location evidence="1">Cell inner membrane</location>
        <topology evidence="1">Single-pass membrane protein</topology>
    </subcellularLocation>
</comment>